<protein>
    <recommendedName>
        <fullName evidence="9">S1 family peptidase</fullName>
    </recommendedName>
</protein>
<keyword evidence="6" id="KW-0732">Signal</keyword>
<sequence>MLKIISVGLVGAFLAATLPSSSSNASNSEYAAKTMSAETDLPHADVGAYMELFNVPESAALEQLAAQQALSQVSMSSGDNFAGFEIIRGAEFVINAYVTAPPSPEFSARLEQAGLSHLVKFEYVDASLARLQKLQDSIRLIGGRSVSTVLDVQKNRVEVALASHDLRRAIAERLVKEDQDDVIFLEAPAAPDDPTVGGGGATSTCTAGFVVVKSSTGNRGVSTAGHCPDAQSYKNVALNFKGEAYGGTSDIQWHDSGALTWQNRVEDGVNDSTPFFRNITSREATSSIALGNFYCKTGSFTGYLCGTVSAVNYCPSYGGLSCDFFLLSGSSDMSADGDSGGPVYVNEKAVGTTSGRRTADGHPYPAIIGPQATFSKLGLVVAIS</sequence>
<comment type="caution">
    <text evidence="7">The sequence shown here is derived from an EMBL/GenBank/DDBJ whole genome shotgun (WGS) entry which is preliminary data.</text>
</comment>
<proteinExistence type="inferred from homology"/>
<feature type="signal peptide" evidence="6">
    <location>
        <begin position="1"/>
        <end position="25"/>
    </location>
</feature>
<dbReference type="PRINTS" id="PR00861">
    <property type="entry name" value="ALYTICPTASE"/>
</dbReference>
<dbReference type="EMBL" id="SDWV01000010">
    <property type="protein sequence ID" value="RYC10824.1"/>
    <property type="molecule type" value="Genomic_DNA"/>
</dbReference>
<keyword evidence="8" id="KW-1185">Reference proteome</keyword>
<evidence type="ECO:0000256" key="1">
    <source>
        <dbReference type="ARBA" id="ARBA00007664"/>
    </source>
</evidence>
<dbReference type="InterPro" id="IPR009003">
    <property type="entry name" value="Peptidase_S1_PA"/>
</dbReference>
<organism evidence="7 8">
    <name type="scientific">Nocardioides zhouii</name>
    <dbReference type="NCBI Taxonomy" id="1168729"/>
    <lineage>
        <taxon>Bacteria</taxon>
        <taxon>Bacillati</taxon>
        <taxon>Actinomycetota</taxon>
        <taxon>Actinomycetes</taxon>
        <taxon>Propionibacteriales</taxon>
        <taxon>Nocardioidaceae</taxon>
        <taxon>Nocardioides</taxon>
    </lineage>
</organism>
<dbReference type="RefSeq" id="WP_129427017.1">
    <property type="nucleotide sequence ID" value="NZ_SDWV01000010.1"/>
</dbReference>
<accession>A0A4Q2T1K7</accession>
<dbReference type="GO" id="GO:0006508">
    <property type="term" value="P:proteolysis"/>
    <property type="evidence" value="ECO:0007669"/>
    <property type="project" value="UniProtKB-KW"/>
</dbReference>
<evidence type="ECO:0000256" key="4">
    <source>
        <dbReference type="ARBA" id="ARBA00022825"/>
    </source>
</evidence>
<evidence type="ECO:0008006" key="9">
    <source>
        <dbReference type="Google" id="ProtNLM"/>
    </source>
</evidence>
<evidence type="ECO:0000313" key="8">
    <source>
        <dbReference type="Proteomes" id="UP000291101"/>
    </source>
</evidence>
<evidence type="ECO:0000313" key="7">
    <source>
        <dbReference type="EMBL" id="RYC10824.1"/>
    </source>
</evidence>
<dbReference type="Gene3D" id="2.40.10.10">
    <property type="entry name" value="Trypsin-like serine proteases"/>
    <property type="match status" value="2"/>
</dbReference>
<dbReference type="Proteomes" id="UP000291101">
    <property type="component" value="Unassembled WGS sequence"/>
</dbReference>
<reference evidence="7 8" key="1">
    <citation type="submission" date="2019-01" db="EMBL/GenBank/DDBJ databases">
        <title>Novel species of Nocardioides.</title>
        <authorList>
            <person name="Liu Q."/>
            <person name="X Y.-H."/>
        </authorList>
    </citation>
    <scope>NUCLEOTIDE SEQUENCE [LARGE SCALE GENOMIC DNA]</scope>
    <source>
        <strain evidence="7 8">HLT2-9</strain>
    </source>
</reference>
<comment type="similarity">
    <text evidence="1">Belongs to the peptidase S1 family.</text>
</comment>
<gene>
    <name evidence="7" type="ORF">EUA94_11450</name>
</gene>
<evidence type="ECO:0000256" key="2">
    <source>
        <dbReference type="ARBA" id="ARBA00022670"/>
    </source>
</evidence>
<keyword evidence="3" id="KW-0378">Hydrolase</keyword>
<dbReference type="OrthoDB" id="4773429at2"/>
<dbReference type="SUPFAM" id="SSF50494">
    <property type="entry name" value="Trypsin-like serine proteases"/>
    <property type="match status" value="1"/>
</dbReference>
<dbReference type="GO" id="GO:0004252">
    <property type="term" value="F:serine-type endopeptidase activity"/>
    <property type="evidence" value="ECO:0007669"/>
    <property type="project" value="InterPro"/>
</dbReference>
<evidence type="ECO:0000256" key="6">
    <source>
        <dbReference type="SAM" id="SignalP"/>
    </source>
</evidence>
<evidence type="ECO:0000256" key="3">
    <source>
        <dbReference type="ARBA" id="ARBA00022801"/>
    </source>
</evidence>
<dbReference type="InterPro" id="IPR043504">
    <property type="entry name" value="Peptidase_S1_PA_chymotrypsin"/>
</dbReference>
<name>A0A4Q2T1K7_9ACTN</name>
<dbReference type="InterPro" id="IPR001316">
    <property type="entry name" value="Pept_S1A_streptogrisin"/>
</dbReference>
<keyword evidence="5" id="KW-1015">Disulfide bond</keyword>
<evidence type="ECO:0000256" key="5">
    <source>
        <dbReference type="ARBA" id="ARBA00023157"/>
    </source>
</evidence>
<keyword evidence="2" id="KW-0645">Protease</keyword>
<feature type="chain" id="PRO_5020489694" description="S1 family peptidase" evidence="6">
    <location>
        <begin position="26"/>
        <end position="384"/>
    </location>
</feature>
<dbReference type="AlphaFoldDB" id="A0A4Q2T1K7"/>
<keyword evidence="4" id="KW-0720">Serine protease</keyword>